<dbReference type="PANTHER" id="PTHR42194:SF1">
    <property type="entry name" value="UPF0276 PROTEIN HI_1600"/>
    <property type="match status" value="1"/>
</dbReference>
<protein>
    <submittedName>
        <fullName evidence="1">PF05114 family protein</fullName>
    </submittedName>
</protein>
<name>S3VA49_9LEPT</name>
<dbReference type="STRING" id="1193011.LEP1GSC058_2902"/>
<gene>
    <name evidence="1" type="ORF">LEP1GSC058_2902</name>
</gene>
<dbReference type="InterPro" id="IPR007801">
    <property type="entry name" value="MbnB/TglH/ChrH"/>
</dbReference>
<proteinExistence type="predicted"/>
<dbReference type="EMBL" id="AKWZ02000010">
    <property type="protein sequence ID" value="EPG73335.1"/>
    <property type="molecule type" value="Genomic_DNA"/>
</dbReference>
<organism evidence="1 2">
    <name type="scientific">Leptospira fainei serovar Hurstbridge str. BUT 6</name>
    <dbReference type="NCBI Taxonomy" id="1193011"/>
    <lineage>
        <taxon>Bacteria</taxon>
        <taxon>Pseudomonadati</taxon>
        <taxon>Spirochaetota</taxon>
        <taxon>Spirochaetia</taxon>
        <taxon>Leptospirales</taxon>
        <taxon>Leptospiraceae</taxon>
        <taxon>Leptospira</taxon>
    </lineage>
</organism>
<dbReference type="Pfam" id="PF05114">
    <property type="entry name" value="MbnB_TglH_ChrH"/>
    <property type="match status" value="1"/>
</dbReference>
<evidence type="ECO:0000313" key="2">
    <source>
        <dbReference type="Proteomes" id="UP000014540"/>
    </source>
</evidence>
<dbReference type="NCBIfam" id="NF003818">
    <property type="entry name" value="PRK05409.1"/>
    <property type="match status" value="1"/>
</dbReference>
<keyword evidence="2" id="KW-1185">Reference proteome</keyword>
<dbReference type="PANTHER" id="PTHR42194">
    <property type="entry name" value="UPF0276 PROTEIN HI_1600"/>
    <property type="match status" value="1"/>
</dbReference>
<accession>S3VA49</accession>
<comment type="caution">
    <text evidence="1">The sequence shown here is derived from an EMBL/GenBank/DDBJ whole genome shotgun (WGS) entry which is preliminary data.</text>
</comment>
<dbReference type="Gene3D" id="3.20.20.150">
    <property type="entry name" value="Divalent-metal-dependent TIM barrel enzymes"/>
    <property type="match status" value="1"/>
</dbReference>
<evidence type="ECO:0000313" key="1">
    <source>
        <dbReference type="EMBL" id="EPG73335.1"/>
    </source>
</evidence>
<dbReference type="Proteomes" id="UP000014540">
    <property type="component" value="Unassembled WGS sequence"/>
</dbReference>
<reference evidence="1" key="1">
    <citation type="submission" date="2013-04" db="EMBL/GenBank/DDBJ databases">
        <authorList>
            <person name="Harkins D.M."/>
            <person name="Durkin A.S."/>
            <person name="Selengut J.D."/>
            <person name="Sanka R."/>
            <person name="DePew J."/>
            <person name="Purushe J."/>
            <person name="Ahmed A."/>
            <person name="van der Linden H."/>
            <person name="Goris M.G.A."/>
            <person name="Hartskeerl R.A."/>
            <person name="Vinetz J.M."/>
            <person name="Sutton G.G."/>
            <person name="Nelson W.C."/>
            <person name="Fouts D.E."/>
        </authorList>
    </citation>
    <scope>NUCLEOTIDE SEQUENCE [LARGE SCALE GENOMIC DNA]</scope>
    <source>
        <strain evidence="1">BUT 6</strain>
    </source>
</reference>
<sequence length="286" mass="32698">MMPIQKNKIQPIDSLDRLGIGVGLRSEHYPYLREKKPVRISWFEAISENYMDSEGKPLVMLEEVRKDFPVALHGVSLSLLGESFPNSRYMDRWKSLIERIDPVIVSDHLCWTDNGGHYLHDLLPFPFTKGFQKLAIERIEKIQEFLGRRILIENVSTYLRFRSDEMTEWEFLTGVLKGSGCGLLLDLNNVYVNSFNHGFSANQFLDGIPWDSVGQIHIAGFTDTGEFLFDTHSKPVSKSVWDLMAAYSEKIQAIPVLLEWDADIPPFPELEMEALKAAEFLSIGTI</sequence>
<dbReference type="AlphaFoldDB" id="S3VA49"/>